<dbReference type="GO" id="GO:0051607">
    <property type="term" value="P:defense response to virus"/>
    <property type="evidence" value="ECO:0007669"/>
    <property type="project" value="UniProtKB-KW"/>
</dbReference>
<dbReference type="RefSeq" id="WP_170290988.1">
    <property type="nucleotide sequence ID" value="NZ_CP046244.1"/>
</dbReference>
<organism evidence="2 3">
    <name type="scientific">Neomoorella glycerini</name>
    <dbReference type="NCBI Taxonomy" id="55779"/>
    <lineage>
        <taxon>Bacteria</taxon>
        <taxon>Bacillati</taxon>
        <taxon>Bacillota</taxon>
        <taxon>Clostridia</taxon>
        <taxon>Neomoorellales</taxon>
        <taxon>Neomoorellaceae</taxon>
        <taxon>Neomoorella</taxon>
    </lineage>
</organism>
<dbReference type="GO" id="GO:0043571">
    <property type="term" value="P:maintenance of CRISPR repeat elements"/>
    <property type="evidence" value="ECO:0007669"/>
    <property type="project" value="InterPro"/>
</dbReference>
<dbReference type="Proteomes" id="UP000425916">
    <property type="component" value="Chromosome"/>
</dbReference>
<accession>A0A6I5ZRI6</accession>
<proteinExistence type="predicted"/>
<evidence type="ECO:0008006" key="4">
    <source>
        <dbReference type="Google" id="ProtNLM"/>
    </source>
</evidence>
<evidence type="ECO:0000313" key="3">
    <source>
        <dbReference type="Proteomes" id="UP000425916"/>
    </source>
</evidence>
<name>A0A6I5ZRI6_9FIRM</name>
<dbReference type="Pfam" id="PF09704">
    <property type="entry name" value="Cas_Cas5d"/>
    <property type="match status" value="1"/>
</dbReference>
<dbReference type="NCBIfam" id="TIGR02593">
    <property type="entry name" value="CRISPR_cas5"/>
    <property type="match status" value="1"/>
</dbReference>
<evidence type="ECO:0000256" key="1">
    <source>
        <dbReference type="ARBA" id="ARBA00023118"/>
    </source>
</evidence>
<evidence type="ECO:0000313" key="2">
    <source>
        <dbReference type="EMBL" id="QGP92358.1"/>
    </source>
</evidence>
<dbReference type="Gene3D" id="3.30.70.2660">
    <property type="match status" value="1"/>
</dbReference>
<dbReference type="InterPro" id="IPR021124">
    <property type="entry name" value="CRISPR-assoc_prot_Cas5"/>
</dbReference>
<reference evidence="2 3" key="1">
    <citation type="submission" date="2019-11" db="EMBL/GenBank/DDBJ databases">
        <title>Genome sequence of Moorella glycerini DSM11254.</title>
        <authorList>
            <person name="Poehlein A."/>
            <person name="Boeer T."/>
            <person name="Daniel R."/>
        </authorList>
    </citation>
    <scope>NUCLEOTIDE SEQUENCE [LARGE SCALE GENOMIC DNA]</scope>
    <source>
        <strain evidence="2 3">DSM 11254</strain>
    </source>
</reference>
<keyword evidence="1" id="KW-0051">Antiviral defense</keyword>
<dbReference type="InterPro" id="IPR013422">
    <property type="entry name" value="CRISPR-assoc_prot_Cas5_N"/>
</dbReference>
<keyword evidence="3" id="KW-1185">Reference proteome</keyword>
<protein>
    <recommendedName>
        <fullName evidence="4">CRISPR-associated protein Cas5</fullName>
    </recommendedName>
</protein>
<gene>
    <name evidence="2" type="ORF">MGLY_17330</name>
</gene>
<dbReference type="EMBL" id="CP046244">
    <property type="protein sequence ID" value="QGP92358.1"/>
    <property type="molecule type" value="Genomic_DNA"/>
</dbReference>
<sequence length="244" mass="27331">MADCIKILSFSLRGKIAHFRQPDTVVTQATYPFPPRPTLHGLLASIMGIDFSTEEGRAFLRSRHFLGLSLLAPVRTICSQMSLLGKAFVSGNGNTFNRPTVIEMLVNPHYRIFYSGDWIEKLATFIRERRSVYHTYLGSAYCLTFPEYEDIFEAELLNPDSNELFSIATVVPREIVTRIDVEAGATYAAARAMPYCHNGGRIFEGTVTVFYETRGGPLKVALKNNASIEFYTARLPGGEVVCLW</sequence>
<dbReference type="AlphaFoldDB" id="A0A6I5ZRI6"/>